<evidence type="ECO:0000313" key="4">
    <source>
        <dbReference type="EMBL" id="SFE03083.1"/>
    </source>
</evidence>
<dbReference type="OrthoDB" id="5507841at2"/>
<accession>A0A1I1XBL1</accession>
<dbReference type="NCBIfam" id="NF033633">
    <property type="entry name" value="SLATT_2"/>
    <property type="match status" value="1"/>
</dbReference>
<organism evidence="4 5">
    <name type="scientific">Actinacidiphila alni</name>
    <dbReference type="NCBI Taxonomy" id="380248"/>
    <lineage>
        <taxon>Bacteria</taxon>
        <taxon>Bacillati</taxon>
        <taxon>Actinomycetota</taxon>
        <taxon>Actinomycetes</taxon>
        <taxon>Kitasatosporales</taxon>
        <taxon>Streptomycetaceae</taxon>
        <taxon>Actinacidiphila</taxon>
    </lineage>
</organism>
<protein>
    <recommendedName>
        <fullName evidence="3">SMODS and SLOG-associating 2TM effector domain-containing protein</fullName>
    </recommendedName>
</protein>
<feature type="transmembrane region" description="Helical" evidence="2">
    <location>
        <begin position="93"/>
        <end position="115"/>
    </location>
</feature>
<keyword evidence="2" id="KW-0812">Transmembrane</keyword>
<feature type="domain" description="SMODS and SLOG-associating 2TM effector" evidence="3">
    <location>
        <begin position="39"/>
        <end position="228"/>
    </location>
</feature>
<feature type="transmembrane region" description="Helical" evidence="2">
    <location>
        <begin position="121"/>
        <end position="140"/>
    </location>
</feature>
<evidence type="ECO:0000256" key="2">
    <source>
        <dbReference type="SAM" id="Phobius"/>
    </source>
</evidence>
<keyword evidence="2" id="KW-1133">Transmembrane helix</keyword>
<keyword evidence="5" id="KW-1185">Reference proteome</keyword>
<dbReference type="Pfam" id="PF18183">
    <property type="entry name" value="SLATT_2"/>
    <property type="match status" value="1"/>
</dbReference>
<evidence type="ECO:0000259" key="3">
    <source>
        <dbReference type="Pfam" id="PF18183"/>
    </source>
</evidence>
<dbReference type="Proteomes" id="UP000199323">
    <property type="component" value="Unassembled WGS sequence"/>
</dbReference>
<sequence length="245" mass="25480">MADGDGTAGADDTVTRAGTAGGAASGTGQDRRGPGPGRDLGGRPFPDVAVAAEGPDGQREALARLREWAEQEAQDAIDWYQRDKRRKRLASRLLQALAIALAVAGTAVPLATVASGGSGQGWGYVLLAVAAGCKGFDHFFGLSAGWMRDITVAHALRGELNAVRLEWAVDVLRAGPGGAAARTSGPVEPAEVERQLALITRLVTAVRGQVESETVDWRTDLSARLRQLQETDGGPSGTAPPAQPR</sequence>
<feature type="region of interest" description="Disordered" evidence="1">
    <location>
        <begin position="1"/>
        <end position="54"/>
    </location>
</feature>
<gene>
    <name evidence="4" type="ORF">SAMN05216251_101224</name>
</gene>
<keyword evidence="2" id="KW-0472">Membrane</keyword>
<proteinExistence type="predicted"/>
<dbReference type="InterPro" id="IPR040688">
    <property type="entry name" value="SLATT_2"/>
</dbReference>
<dbReference type="AlphaFoldDB" id="A0A1I1XBL1"/>
<evidence type="ECO:0000256" key="1">
    <source>
        <dbReference type="SAM" id="MobiDB-lite"/>
    </source>
</evidence>
<feature type="compositionally biased region" description="Low complexity" evidence="1">
    <location>
        <begin position="1"/>
        <end position="18"/>
    </location>
</feature>
<dbReference type="EMBL" id="FONG01000001">
    <property type="protein sequence ID" value="SFE03083.1"/>
    <property type="molecule type" value="Genomic_DNA"/>
</dbReference>
<evidence type="ECO:0000313" key="5">
    <source>
        <dbReference type="Proteomes" id="UP000199323"/>
    </source>
</evidence>
<dbReference type="STRING" id="380248.SAMN05216251_101224"/>
<reference evidence="4 5" key="1">
    <citation type="submission" date="2016-10" db="EMBL/GenBank/DDBJ databases">
        <authorList>
            <person name="de Groot N.N."/>
        </authorList>
    </citation>
    <scope>NUCLEOTIDE SEQUENCE [LARGE SCALE GENOMIC DNA]</scope>
    <source>
        <strain evidence="4 5">CGMCC 4.3510</strain>
    </source>
</reference>
<name>A0A1I1XBL1_9ACTN</name>
<dbReference type="RefSeq" id="WP_093711381.1">
    <property type="nucleotide sequence ID" value="NZ_FONG01000001.1"/>
</dbReference>